<evidence type="ECO:0000256" key="2">
    <source>
        <dbReference type="ARBA" id="ARBA00023015"/>
    </source>
</evidence>
<accession>A0A4R6RV50</accession>
<evidence type="ECO:0000256" key="3">
    <source>
        <dbReference type="ARBA" id="ARBA00023125"/>
    </source>
</evidence>
<organism evidence="6 7">
    <name type="scientific">Labedaea rhizosphaerae</name>
    <dbReference type="NCBI Taxonomy" id="598644"/>
    <lineage>
        <taxon>Bacteria</taxon>
        <taxon>Bacillati</taxon>
        <taxon>Actinomycetota</taxon>
        <taxon>Actinomycetes</taxon>
        <taxon>Pseudonocardiales</taxon>
        <taxon>Pseudonocardiaceae</taxon>
        <taxon>Labedaea</taxon>
    </lineage>
</organism>
<evidence type="ECO:0000313" key="6">
    <source>
        <dbReference type="EMBL" id="TDP89966.1"/>
    </source>
</evidence>
<dbReference type="GO" id="GO:0032993">
    <property type="term" value="C:protein-DNA complex"/>
    <property type="evidence" value="ECO:0007669"/>
    <property type="project" value="TreeGrafter"/>
</dbReference>
<reference evidence="6 7" key="1">
    <citation type="submission" date="2019-03" db="EMBL/GenBank/DDBJ databases">
        <title>Genomic Encyclopedia of Type Strains, Phase IV (KMG-IV): sequencing the most valuable type-strain genomes for metagenomic binning, comparative biology and taxonomic classification.</title>
        <authorList>
            <person name="Goeker M."/>
        </authorList>
    </citation>
    <scope>NUCLEOTIDE SEQUENCE [LARGE SCALE GENOMIC DNA]</scope>
    <source>
        <strain evidence="6 7">DSM 45361</strain>
    </source>
</reference>
<evidence type="ECO:0000256" key="4">
    <source>
        <dbReference type="ARBA" id="ARBA00023163"/>
    </source>
</evidence>
<dbReference type="GO" id="GO:0003700">
    <property type="term" value="F:DNA-binding transcription factor activity"/>
    <property type="evidence" value="ECO:0007669"/>
    <property type="project" value="InterPro"/>
</dbReference>
<dbReference type="AlphaFoldDB" id="A0A4R6RV50"/>
<dbReference type="CDD" id="cd08434">
    <property type="entry name" value="PBP2_GltC_like"/>
    <property type="match status" value="1"/>
</dbReference>
<dbReference type="Gene3D" id="1.10.10.10">
    <property type="entry name" value="Winged helix-like DNA-binding domain superfamily/Winged helix DNA-binding domain"/>
    <property type="match status" value="1"/>
</dbReference>
<dbReference type="PANTHER" id="PTHR30346">
    <property type="entry name" value="TRANSCRIPTIONAL DUAL REGULATOR HCAR-RELATED"/>
    <property type="match status" value="1"/>
</dbReference>
<dbReference type="Pfam" id="PF03466">
    <property type="entry name" value="LysR_substrate"/>
    <property type="match status" value="1"/>
</dbReference>
<gene>
    <name evidence="6" type="ORF">EV186_11192</name>
</gene>
<dbReference type="Proteomes" id="UP000295444">
    <property type="component" value="Unassembled WGS sequence"/>
</dbReference>
<dbReference type="InterPro" id="IPR005119">
    <property type="entry name" value="LysR_subst-bd"/>
</dbReference>
<keyword evidence="4" id="KW-0804">Transcription</keyword>
<dbReference type="SUPFAM" id="SSF53850">
    <property type="entry name" value="Periplasmic binding protein-like II"/>
    <property type="match status" value="1"/>
</dbReference>
<keyword evidence="2" id="KW-0805">Transcription regulation</keyword>
<dbReference type="InterPro" id="IPR000847">
    <property type="entry name" value="LysR_HTH_N"/>
</dbReference>
<comment type="caution">
    <text evidence="6">The sequence shown here is derived from an EMBL/GenBank/DDBJ whole genome shotgun (WGS) entry which is preliminary data.</text>
</comment>
<sequence length="331" mass="36769">MRLSIACVQFRFFTDSILWNHEWMDLQILRWFQDVAEGATVTETAQRAHLTQSALSRALARLEHEVGTPLFTRVGRTLALTPAGRVFKATLDRTLDQYDLGLRAVAELVDPERGVVPVAFLHTLGTWLVPPLISGFRETHPAVRFELRQHGEEPILRNLLDGVVDLVLTSGDPGHPRVRWQRLLVEPLRLAVPANHRLGRRKRVRLAEVADEPFILLRAGYGLRTLTEELCARAGFSPRVAFEGEEVETLRSLIAAGLGVALLPPPHAVLSTTVKPAHHLAVTDVPAARDIGLAWLADRQLPGASQAFHDHVLRHGPELAPATYGRWTSNV</sequence>
<dbReference type="PANTHER" id="PTHR30346:SF28">
    <property type="entry name" value="HTH-TYPE TRANSCRIPTIONAL REGULATOR CYNR"/>
    <property type="match status" value="1"/>
</dbReference>
<evidence type="ECO:0000256" key="1">
    <source>
        <dbReference type="ARBA" id="ARBA00009437"/>
    </source>
</evidence>
<evidence type="ECO:0000313" key="7">
    <source>
        <dbReference type="Proteomes" id="UP000295444"/>
    </source>
</evidence>
<comment type="similarity">
    <text evidence="1">Belongs to the LysR transcriptional regulatory family.</text>
</comment>
<dbReference type="SUPFAM" id="SSF46785">
    <property type="entry name" value="Winged helix' DNA-binding domain"/>
    <property type="match status" value="1"/>
</dbReference>
<dbReference type="PRINTS" id="PR00039">
    <property type="entry name" value="HTHLYSR"/>
</dbReference>
<dbReference type="InterPro" id="IPR036390">
    <property type="entry name" value="WH_DNA-bd_sf"/>
</dbReference>
<name>A0A4R6RV50_LABRH</name>
<proteinExistence type="inferred from homology"/>
<protein>
    <submittedName>
        <fullName evidence="6">DNA-binding transcriptional LysR family regulator</fullName>
    </submittedName>
</protein>
<feature type="domain" description="HTH lysR-type" evidence="5">
    <location>
        <begin position="24"/>
        <end position="81"/>
    </location>
</feature>
<dbReference type="PROSITE" id="PS50931">
    <property type="entry name" value="HTH_LYSR"/>
    <property type="match status" value="1"/>
</dbReference>
<keyword evidence="3 6" id="KW-0238">DNA-binding</keyword>
<dbReference type="EMBL" id="SNXZ01000011">
    <property type="protein sequence ID" value="TDP89966.1"/>
    <property type="molecule type" value="Genomic_DNA"/>
</dbReference>
<keyword evidence="7" id="KW-1185">Reference proteome</keyword>
<dbReference type="Gene3D" id="3.40.190.290">
    <property type="match status" value="1"/>
</dbReference>
<dbReference type="Pfam" id="PF00126">
    <property type="entry name" value="HTH_1"/>
    <property type="match status" value="1"/>
</dbReference>
<dbReference type="InterPro" id="IPR036388">
    <property type="entry name" value="WH-like_DNA-bd_sf"/>
</dbReference>
<dbReference type="GO" id="GO:0003677">
    <property type="term" value="F:DNA binding"/>
    <property type="evidence" value="ECO:0007669"/>
    <property type="project" value="UniProtKB-KW"/>
</dbReference>
<evidence type="ECO:0000259" key="5">
    <source>
        <dbReference type="PROSITE" id="PS50931"/>
    </source>
</evidence>